<keyword evidence="1" id="KW-0732">Signal</keyword>
<name>A0ABS9CXX1_9RHOB</name>
<comment type="caution">
    <text evidence="2">The sequence shown here is derived from an EMBL/GenBank/DDBJ whole genome shotgun (WGS) entry which is preliminary data.</text>
</comment>
<organism evidence="2 3">
    <name type="scientific">Octadecabacter dasysiphoniae</name>
    <dbReference type="NCBI Taxonomy" id="2909341"/>
    <lineage>
        <taxon>Bacteria</taxon>
        <taxon>Pseudomonadati</taxon>
        <taxon>Pseudomonadota</taxon>
        <taxon>Alphaproteobacteria</taxon>
        <taxon>Rhodobacterales</taxon>
        <taxon>Roseobacteraceae</taxon>
        <taxon>Octadecabacter</taxon>
    </lineage>
</organism>
<gene>
    <name evidence="2" type="ORF">L0664_11475</name>
</gene>
<dbReference type="Gene3D" id="3.50.70.20">
    <property type="entry name" value="Cytochrome P460"/>
    <property type="match status" value="1"/>
</dbReference>
<feature type="chain" id="PRO_5046505332" description="Cytochrome c domain-containing protein" evidence="1">
    <location>
        <begin position="24"/>
        <end position="482"/>
    </location>
</feature>
<dbReference type="Proteomes" id="UP001200557">
    <property type="component" value="Unassembled WGS sequence"/>
</dbReference>
<accession>A0ABS9CXX1</accession>
<proteinExistence type="predicted"/>
<keyword evidence="3" id="KW-1185">Reference proteome</keyword>
<evidence type="ECO:0000313" key="3">
    <source>
        <dbReference type="Proteomes" id="UP001200557"/>
    </source>
</evidence>
<dbReference type="InterPro" id="IPR038142">
    <property type="entry name" value="Cytochrome_P460_sp"/>
</dbReference>
<feature type="signal peptide" evidence="1">
    <location>
        <begin position="1"/>
        <end position="23"/>
    </location>
</feature>
<evidence type="ECO:0000256" key="1">
    <source>
        <dbReference type="SAM" id="SignalP"/>
    </source>
</evidence>
<evidence type="ECO:0008006" key="4">
    <source>
        <dbReference type="Google" id="ProtNLM"/>
    </source>
</evidence>
<evidence type="ECO:0000313" key="2">
    <source>
        <dbReference type="EMBL" id="MCF2871687.1"/>
    </source>
</evidence>
<dbReference type="EMBL" id="JAKGAQ010000002">
    <property type="protein sequence ID" value="MCF2871687.1"/>
    <property type="molecule type" value="Genomic_DNA"/>
</dbReference>
<reference evidence="2 3" key="1">
    <citation type="submission" date="2022-01" db="EMBL/GenBank/DDBJ databases">
        <title>Octadecabacter sp. nov., isolated from a marine alga.</title>
        <authorList>
            <person name="Jin M.S."/>
            <person name="Kim H.M."/>
            <person name="Han D.M."/>
            <person name="Jung J.J."/>
            <person name="Jeon C.O."/>
        </authorList>
    </citation>
    <scope>NUCLEOTIDE SEQUENCE [LARGE SCALE GENOMIC DNA]</scope>
    <source>
        <strain evidence="2 3">G9-8</strain>
    </source>
</reference>
<protein>
    <recommendedName>
        <fullName evidence="4">Cytochrome c domain-containing protein</fullName>
    </recommendedName>
</protein>
<dbReference type="RefSeq" id="WP_235225990.1">
    <property type="nucleotide sequence ID" value="NZ_JAKGAQ010000002.1"/>
</dbReference>
<sequence>MSFIHPLRVLTLTLAVGATPALSQNFNFETEIGFPDFGFMEPPGTYNGPVFALADDFPQTLPALDPEVSAILEMDFENDPMGYVLAVRDYIFKGNIHGGNVADDFILQNNSDGIGWYHMPWQHWGSTGREGYHGLTREGPLGVQVLAPEQTDASYAYAVGFYNGPGGYTIGQVWNDPNGGPDLAHMIDAMETGFAFPEGTVVGKFLFTSLDDAQVPWLANPLQWNSYMYECDADPSVDCPKGSDMMTAPRVTTAMNLLQMDIMVKDSRADEAGGWVFGTFTYNGAAASSPEYGPQYSAACDGITGGGENWCNLMPVGVMWGNDPENAETFINMTPTETVINAALEETWINPDAALPAMHLGFNSRLNGPADNPTSSCMSCHATGQVPSVSAIMPWLPPNSLPIPANGDMASDEWMHWFRNFEDGEAFDAGLAVSMDFSMQMTKGIENYIQYRGQVESGLYALQYWSATGDAPISRGALLPSQ</sequence>